<keyword evidence="4 7" id="KW-0812">Transmembrane</keyword>
<evidence type="ECO:0000259" key="8">
    <source>
        <dbReference type="PROSITE" id="PS50928"/>
    </source>
</evidence>
<dbReference type="PROSITE" id="PS50928">
    <property type="entry name" value="ABC_TM1"/>
    <property type="match status" value="1"/>
</dbReference>
<evidence type="ECO:0000256" key="6">
    <source>
        <dbReference type="ARBA" id="ARBA00023136"/>
    </source>
</evidence>
<keyword evidence="6 7" id="KW-0472">Membrane</keyword>
<accession>A0ABS4IVK2</accession>
<keyword evidence="3" id="KW-1003">Cell membrane</keyword>
<feature type="transmembrane region" description="Helical" evidence="7">
    <location>
        <begin position="265"/>
        <end position="284"/>
    </location>
</feature>
<dbReference type="EMBL" id="JAGGLB010000007">
    <property type="protein sequence ID" value="MBP1991021.1"/>
    <property type="molecule type" value="Genomic_DNA"/>
</dbReference>
<dbReference type="CDD" id="cd06261">
    <property type="entry name" value="TM_PBP2"/>
    <property type="match status" value="1"/>
</dbReference>
<feature type="transmembrane region" description="Helical" evidence="7">
    <location>
        <begin position="148"/>
        <end position="168"/>
    </location>
</feature>
<evidence type="ECO:0000313" key="10">
    <source>
        <dbReference type="Proteomes" id="UP001519287"/>
    </source>
</evidence>
<proteinExistence type="inferred from homology"/>
<feature type="transmembrane region" description="Helical" evidence="7">
    <location>
        <begin position="116"/>
        <end position="136"/>
    </location>
</feature>
<evidence type="ECO:0000256" key="5">
    <source>
        <dbReference type="ARBA" id="ARBA00022989"/>
    </source>
</evidence>
<protein>
    <submittedName>
        <fullName evidence="9">Aldouronate transport system permease protein</fullName>
    </submittedName>
</protein>
<gene>
    <name evidence="9" type="ORF">J2Z66_002628</name>
</gene>
<feature type="domain" description="ABC transmembrane type-1" evidence="8">
    <location>
        <begin position="81"/>
        <end position="281"/>
    </location>
</feature>
<feature type="transmembrane region" description="Helical" evidence="7">
    <location>
        <begin position="189"/>
        <end position="211"/>
    </location>
</feature>
<evidence type="ECO:0000256" key="2">
    <source>
        <dbReference type="ARBA" id="ARBA00022448"/>
    </source>
</evidence>
<organism evidence="9 10">
    <name type="scientific">Paenibacillus eucommiae</name>
    <dbReference type="NCBI Taxonomy" id="1355755"/>
    <lineage>
        <taxon>Bacteria</taxon>
        <taxon>Bacillati</taxon>
        <taxon>Bacillota</taxon>
        <taxon>Bacilli</taxon>
        <taxon>Bacillales</taxon>
        <taxon>Paenibacillaceae</taxon>
        <taxon>Paenibacillus</taxon>
    </lineage>
</organism>
<keyword evidence="10" id="KW-1185">Reference proteome</keyword>
<comment type="caution">
    <text evidence="9">The sequence shown here is derived from an EMBL/GenBank/DDBJ whole genome shotgun (WGS) entry which is preliminary data.</text>
</comment>
<dbReference type="RefSeq" id="WP_209971773.1">
    <property type="nucleotide sequence ID" value="NZ_JAGGLB010000007.1"/>
</dbReference>
<name>A0ABS4IVK2_9BACL</name>
<dbReference type="Proteomes" id="UP001519287">
    <property type="component" value="Unassembled WGS sequence"/>
</dbReference>
<evidence type="ECO:0000256" key="1">
    <source>
        <dbReference type="ARBA" id="ARBA00004651"/>
    </source>
</evidence>
<sequence>MIISQGKWRQQSGGDKLLLFIVYMMMALAVVVTLYPFIYVTSMSLSSLEAVASQKVKLLPVGFSLLSYKLVFSNPDVLRSFYNTLWYTVVGSSLSVAATILGAYPLSRKELIWRKPFMLIIIITMYFGGGLIPHFLLVKNLGLLDTRWAIVLPPLVSAFNLIVCKTFFQQTNENVIESAKIDGCNDFVIFLRIIIPISMPIIAVMALFYAVGHWNSYFSALIFLRDSKLYPLQIYLLNTIVQNNDSSALATVENMAERAMMSMQIKYALIMVTTLPILFIYPFAQKYFVKGVMLGSVKE</sequence>
<evidence type="ECO:0000256" key="4">
    <source>
        <dbReference type="ARBA" id="ARBA00022692"/>
    </source>
</evidence>
<dbReference type="SUPFAM" id="SSF161098">
    <property type="entry name" value="MetI-like"/>
    <property type="match status" value="1"/>
</dbReference>
<dbReference type="InterPro" id="IPR000515">
    <property type="entry name" value="MetI-like"/>
</dbReference>
<dbReference type="PANTHER" id="PTHR43744">
    <property type="entry name" value="ABC TRANSPORTER PERMEASE PROTEIN MG189-RELATED-RELATED"/>
    <property type="match status" value="1"/>
</dbReference>
<feature type="transmembrane region" description="Helical" evidence="7">
    <location>
        <begin position="17"/>
        <end position="38"/>
    </location>
</feature>
<feature type="transmembrane region" description="Helical" evidence="7">
    <location>
        <begin position="85"/>
        <end position="104"/>
    </location>
</feature>
<dbReference type="InterPro" id="IPR035906">
    <property type="entry name" value="MetI-like_sf"/>
</dbReference>
<comment type="similarity">
    <text evidence="7">Belongs to the binding-protein-dependent transport system permease family.</text>
</comment>
<keyword evidence="5 7" id="KW-1133">Transmembrane helix</keyword>
<evidence type="ECO:0000313" key="9">
    <source>
        <dbReference type="EMBL" id="MBP1991021.1"/>
    </source>
</evidence>
<reference evidence="9 10" key="1">
    <citation type="submission" date="2021-03" db="EMBL/GenBank/DDBJ databases">
        <title>Genomic Encyclopedia of Type Strains, Phase IV (KMG-IV): sequencing the most valuable type-strain genomes for metagenomic binning, comparative biology and taxonomic classification.</title>
        <authorList>
            <person name="Goeker M."/>
        </authorList>
    </citation>
    <scope>NUCLEOTIDE SEQUENCE [LARGE SCALE GENOMIC DNA]</scope>
    <source>
        <strain evidence="9 10">DSM 26048</strain>
    </source>
</reference>
<evidence type="ECO:0000256" key="7">
    <source>
        <dbReference type="RuleBase" id="RU363032"/>
    </source>
</evidence>
<dbReference type="PANTHER" id="PTHR43744:SF9">
    <property type="entry name" value="POLYGALACTURONAN_RHAMNOGALACTURONAN TRANSPORT SYSTEM PERMEASE PROTEIN YTCP"/>
    <property type="match status" value="1"/>
</dbReference>
<dbReference type="Pfam" id="PF00528">
    <property type="entry name" value="BPD_transp_1"/>
    <property type="match status" value="1"/>
</dbReference>
<keyword evidence="2 7" id="KW-0813">Transport</keyword>
<dbReference type="Gene3D" id="1.10.3720.10">
    <property type="entry name" value="MetI-like"/>
    <property type="match status" value="1"/>
</dbReference>
<comment type="subcellular location">
    <subcellularLocation>
        <location evidence="1 7">Cell membrane</location>
        <topology evidence="1 7">Multi-pass membrane protein</topology>
    </subcellularLocation>
</comment>
<evidence type="ECO:0000256" key="3">
    <source>
        <dbReference type="ARBA" id="ARBA00022475"/>
    </source>
</evidence>